<keyword evidence="9" id="KW-1185">Reference proteome</keyword>
<proteinExistence type="inferred from homology"/>
<evidence type="ECO:0000256" key="2">
    <source>
        <dbReference type="ARBA" id="ARBA00012694"/>
    </source>
</evidence>
<evidence type="ECO:0000256" key="5">
    <source>
        <dbReference type="ARBA" id="ARBA00023141"/>
    </source>
</evidence>
<sequence length="272" mass="29101">MRAYLEKPRTTVGWKGLINDPDIDGSFNINKGLRISRELFVKLNESLPIAGEMLDTISPQFLSDLFSVGAIGARTTESQLHRELASGLSFPLGFKNGTDGTLGVAVDAMRAAAHPHHFLSVTKPGVVAIVATEGNEDCFVILRGGKKGTNFDEASVKEAESELIKSKMVKEGEARIMVDCSHGNSNKNHKNQPIVAAEVARQVANGSSAICGLMIESNIVEGRQNVPPEGPSGLKYGCSITDACIGWEDTESVLSLLADAVKQRRALKAGKK</sequence>
<name>A0A9W6T3N6_AMBMO</name>
<evidence type="ECO:0000256" key="4">
    <source>
        <dbReference type="ARBA" id="ARBA00022679"/>
    </source>
</evidence>
<comment type="similarity">
    <text evidence="1">Belongs to the class-I DAHP synthase family.</text>
</comment>
<dbReference type="InterPro" id="IPR013785">
    <property type="entry name" value="Aldolase_TIM"/>
</dbReference>
<dbReference type="Pfam" id="PF00793">
    <property type="entry name" value="DAHP_synth_1"/>
    <property type="match status" value="1"/>
</dbReference>
<evidence type="ECO:0000313" key="8">
    <source>
        <dbReference type="EMBL" id="GME71315.1"/>
    </source>
</evidence>
<organism evidence="8 9">
    <name type="scientific">Ambrosiozyma monospora</name>
    <name type="common">Yeast</name>
    <name type="synonym">Endomycopsis monosporus</name>
    <dbReference type="NCBI Taxonomy" id="43982"/>
    <lineage>
        <taxon>Eukaryota</taxon>
        <taxon>Fungi</taxon>
        <taxon>Dikarya</taxon>
        <taxon>Ascomycota</taxon>
        <taxon>Saccharomycotina</taxon>
        <taxon>Pichiomycetes</taxon>
        <taxon>Pichiales</taxon>
        <taxon>Pichiaceae</taxon>
        <taxon>Ambrosiozyma</taxon>
    </lineage>
</organism>
<dbReference type="AlphaFoldDB" id="A0A9W6T3N6"/>
<dbReference type="GO" id="GO:0003849">
    <property type="term" value="F:3-deoxy-7-phosphoheptulonate synthase activity"/>
    <property type="evidence" value="ECO:0007669"/>
    <property type="project" value="UniProtKB-EC"/>
</dbReference>
<dbReference type="SUPFAM" id="SSF51569">
    <property type="entry name" value="Aldolase"/>
    <property type="match status" value="1"/>
</dbReference>
<dbReference type="GO" id="GO:0008652">
    <property type="term" value="P:amino acid biosynthetic process"/>
    <property type="evidence" value="ECO:0007669"/>
    <property type="project" value="UniProtKB-KW"/>
</dbReference>
<gene>
    <name evidence="8" type="ORF">Amon01_000926800</name>
</gene>
<dbReference type="EMBL" id="BSXU01010203">
    <property type="protein sequence ID" value="GME71315.1"/>
    <property type="molecule type" value="Genomic_DNA"/>
</dbReference>
<dbReference type="NCBIfam" id="TIGR00034">
    <property type="entry name" value="aroFGH"/>
    <property type="match status" value="1"/>
</dbReference>
<keyword evidence="5" id="KW-0057">Aromatic amino acid biosynthesis</keyword>
<dbReference type="Proteomes" id="UP001165063">
    <property type="component" value="Unassembled WGS sequence"/>
</dbReference>
<evidence type="ECO:0000259" key="7">
    <source>
        <dbReference type="Pfam" id="PF00793"/>
    </source>
</evidence>
<dbReference type="InterPro" id="IPR006219">
    <property type="entry name" value="DAHP_synth_1"/>
</dbReference>
<dbReference type="OrthoDB" id="4699125at2759"/>
<dbReference type="NCBIfam" id="NF009395">
    <property type="entry name" value="PRK12755.1"/>
    <property type="match status" value="1"/>
</dbReference>
<dbReference type="PANTHER" id="PTHR21225">
    <property type="entry name" value="PHOSPHO-2-DEHYDRO-3-DEOXYHEPTONATE ALDOLASE DAHP SYNTHETASE"/>
    <property type="match status" value="1"/>
</dbReference>
<dbReference type="GO" id="GO:0009073">
    <property type="term" value="P:aromatic amino acid family biosynthetic process"/>
    <property type="evidence" value="ECO:0007669"/>
    <property type="project" value="UniProtKB-KW"/>
</dbReference>
<reference evidence="8" key="1">
    <citation type="submission" date="2023-04" db="EMBL/GenBank/DDBJ databases">
        <title>Ambrosiozyma monospora NBRC 1965.</title>
        <authorList>
            <person name="Ichikawa N."/>
            <person name="Sato H."/>
            <person name="Tonouchi N."/>
        </authorList>
    </citation>
    <scope>NUCLEOTIDE SEQUENCE</scope>
    <source>
        <strain evidence="8">NBRC 1965</strain>
    </source>
</reference>
<comment type="caution">
    <text evidence="8">The sequence shown here is derived from an EMBL/GenBank/DDBJ whole genome shotgun (WGS) entry which is preliminary data.</text>
</comment>
<evidence type="ECO:0000256" key="6">
    <source>
        <dbReference type="ARBA" id="ARBA00047508"/>
    </source>
</evidence>
<evidence type="ECO:0000256" key="3">
    <source>
        <dbReference type="ARBA" id="ARBA00022605"/>
    </source>
</evidence>
<dbReference type="EC" id="2.5.1.54" evidence="2"/>
<evidence type="ECO:0000256" key="1">
    <source>
        <dbReference type="ARBA" id="ARBA00007985"/>
    </source>
</evidence>
<dbReference type="GO" id="GO:0005737">
    <property type="term" value="C:cytoplasm"/>
    <property type="evidence" value="ECO:0007669"/>
    <property type="project" value="TreeGrafter"/>
</dbReference>
<dbReference type="Gene3D" id="3.20.20.70">
    <property type="entry name" value="Aldolase class I"/>
    <property type="match status" value="1"/>
</dbReference>
<protein>
    <recommendedName>
        <fullName evidence="2">3-deoxy-7-phosphoheptulonate synthase</fullName>
        <ecNumber evidence="2">2.5.1.54</ecNumber>
    </recommendedName>
</protein>
<evidence type="ECO:0000313" key="9">
    <source>
        <dbReference type="Proteomes" id="UP001165063"/>
    </source>
</evidence>
<keyword evidence="3" id="KW-0028">Amino-acid biosynthesis</keyword>
<dbReference type="PANTHER" id="PTHR21225:SF18">
    <property type="entry name" value="PHOSPHO-2-DEHYDRO-3-DEOXYHEPTONATE ALDOLASE, PHENYLALANINE-INHIBITED"/>
    <property type="match status" value="1"/>
</dbReference>
<accession>A0A9W6T3N6</accession>
<feature type="domain" description="DAHP synthetase I/KDSA" evidence="7">
    <location>
        <begin position="1"/>
        <end position="253"/>
    </location>
</feature>
<comment type="catalytic activity">
    <reaction evidence="6">
        <text>D-erythrose 4-phosphate + phosphoenolpyruvate + H2O = 7-phospho-2-dehydro-3-deoxy-D-arabino-heptonate + phosphate</text>
        <dbReference type="Rhea" id="RHEA:14717"/>
        <dbReference type="ChEBI" id="CHEBI:15377"/>
        <dbReference type="ChEBI" id="CHEBI:16897"/>
        <dbReference type="ChEBI" id="CHEBI:43474"/>
        <dbReference type="ChEBI" id="CHEBI:58394"/>
        <dbReference type="ChEBI" id="CHEBI:58702"/>
        <dbReference type="EC" id="2.5.1.54"/>
    </reaction>
</comment>
<keyword evidence="4" id="KW-0808">Transferase</keyword>
<dbReference type="InterPro" id="IPR006218">
    <property type="entry name" value="DAHP1/KDSA"/>
</dbReference>